<evidence type="ECO:0000313" key="3">
    <source>
        <dbReference type="Proteomes" id="UP000218334"/>
    </source>
</evidence>
<proteinExistence type="predicted"/>
<dbReference type="AlphaFoldDB" id="A0A2H3BYE9"/>
<accession>A0A2H3BYE9</accession>
<keyword evidence="3" id="KW-1185">Reference proteome</keyword>
<evidence type="ECO:0000256" key="1">
    <source>
        <dbReference type="SAM" id="Phobius"/>
    </source>
</evidence>
<evidence type="ECO:0000313" key="2">
    <source>
        <dbReference type="EMBL" id="PBK74630.1"/>
    </source>
</evidence>
<keyword evidence="1" id="KW-0812">Transmembrane</keyword>
<organism evidence="2 3">
    <name type="scientific">Armillaria solidipes</name>
    <dbReference type="NCBI Taxonomy" id="1076256"/>
    <lineage>
        <taxon>Eukaryota</taxon>
        <taxon>Fungi</taxon>
        <taxon>Dikarya</taxon>
        <taxon>Basidiomycota</taxon>
        <taxon>Agaricomycotina</taxon>
        <taxon>Agaricomycetes</taxon>
        <taxon>Agaricomycetidae</taxon>
        <taxon>Agaricales</taxon>
        <taxon>Marasmiineae</taxon>
        <taxon>Physalacriaceae</taxon>
        <taxon>Armillaria</taxon>
    </lineage>
</organism>
<protein>
    <submittedName>
        <fullName evidence="2">Uncharacterized protein</fullName>
    </submittedName>
</protein>
<keyword evidence="1" id="KW-0472">Membrane</keyword>
<keyword evidence="1" id="KW-1133">Transmembrane helix</keyword>
<name>A0A2H3BYE9_9AGAR</name>
<reference evidence="3" key="1">
    <citation type="journal article" date="2017" name="Nat. Ecol. Evol.">
        <title>Genome expansion and lineage-specific genetic innovations in the forest pathogenic fungi Armillaria.</title>
        <authorList>
            <person name="Sipos G."/>
            <person name="Prasanna A.N."/>
            <person name="Walter M.C."/>
            <person name="O'Connor E."/>
            <person name="Balint B."/>
            <person name="Krizsan K."/>
            <person name="Kiss B."/>
            <person name="Hess J."/>
            <person name="Varga T."/>
            <person name="Slot J."/>
            <person name="Riley R."/>
            <person name="Boka B."/>
            <person name="Rigling D."/>
            <person name="Barry K."/>
            <person name="Lee J."/>
            <person name="Mihaltcheva S."/>
            <person name="LaButti K."/>
            <person name="Lipzen A."/>
            <person name="Waldron R."/>
            <person name="Moloney N.M."/>
            <person name="Sperisen C."/>
            <person name="Kredics L."/>
            <person name="Vagvoelgyi C."/>
            <person name="Patrignani A."/>
            <person name="Fitzpatrick D."/>
            <person name="Nagy I."/>
            <person name="Doyle S."/>
            <person name="Anderson J.B."/>
            <person name="Grigoriev I.V."/>
            <person name="Gueldener U."/>
            <person name="Muensterkoetter M."/>
            <person name="Nagy L.G."/>
        </authorList>
    </citation>
    <scope>NUCLEOTIDE SEQUENCE [LARGE SCALE GENOMIC DNA]</scope>
    <source>
        <strain evidence="3">28-4</strain>
    </source>
</reference>
<sequence length="156" mass="17572">MVILMALCRAICSTSMRARYRFSKHGSKVRSPPASVATWSSAVSSEKFASELRASSWVSGPFDLMVHHDLLIVLVVYSPRTSDFTLAAVAHSHVHSDMYFDGGGRTSILFHRVRVKSAYRTIVVMLIVVVIKHWWISFHDLHGVYCDDCDCCDMFS</sequence>
<dbReference type="EMBL" id="KZ293418">
    <property type="protein sequence ID" value="PBK74630.1"/>
    <property type="molecule type" value="Genomic_DNA"/>
</dbReference>
<dbReference type="Proteomes" id="UP000218334">
    <property type="component" value="Unassembled WGS sequence"/>
</dbReference>
<feature type="transmembrane region" description="Helical" evidence="1">
    <location>
        <begin position="117"/>
        <end position="135"/>
    </location>
</feature>
<gene>
    <name evidence="2" type="ORF">ARMSODRAFT_482533</name>
</gene>